<dbReference type="Gene3D" id="3.40.50.80">
    <property type="entry name" value="Nucleotide-binding domain of ferredoxin-NADP reductase (FNR) module"/>
    <property type="match status" value="1"/>
</dbReference>
<dbReference type="PANTHER" id="PTHR43513">
    <property type="entry name" value="DIHYDROOROTATE DEHYDROGENASE B (NAD(+)), ELECTRON TRANSFER SUBUNIT"/>
    <property type="match status" value="1"/>
</dbReference>
<dbReference type="InterPro" id="IPR001433">
    <property type="entry name" value="OxRdtase_FAD/NAD-bd"/>
</dbReference>
<dbReference type="InterPro" id="IPR017938">
    <property type="entry name" value="Riboflavin_synthase-like_b-brl"/>
</dbReference>
<dbReference type="PRINTS" id="PR00406">
    <property type="entry name" value="CYTB5RDTASE"/>
</dbReference>
<dbReference type="InterPro" id="IPR001709">
    <property type="entry name" value="Flavoprot_Pyr_Nucl_cyt_Rdtase"/>
</dbReference>
<dbReference type="SUPFAM" id="SSF63380">
    <property type="entry name" value="Riboflavin synthase domain-like"/>
    <property type="match status" value="1"/>
</dbReference>
<reference evidence="2 3" key="1">
    <citation type="submission" date="2023-12" db="EMBL/GenBank/DDBJ databases">
        <title>Genome sequencing and assembly of bacterial species from a model synthetic community.</title>
        <authorList>
            <person name="Hogle S.L."/>
        </authorList>
    </citation>
    <scope>NUCLEOTIDE SEQUENCE [LARGE SCALE GENOMIC DNA]</scope>
    <source>
        <strain evidence="2 3">HAMBI 2494</strain>
    </source>
</reference>
<dbReference type="PRINTS" id="PR00371">
    <property type="entry name" value="FPNCR"/>
</dbReference>
<dbReference type="EMBL" id="CP139965">
    <property type="protein sequence ID" value="WQD78608.1"/>
    <property type="molecule type" value="Genomic_DNA"/>
</dbReference>
<dbReference type="RefSeq" id="WP_198665236.1">
    <property type="nucleotide sequence ID" value="NZ_CP139965.1"/>
</dbReference>
<dbReference type="InterPro" id="IPR039261">
    <property type="entry name" value="FNR_nucleotide-bd"/>
</dbReference>
<dbReference type="Proteomes" id="UP001325479">
    <property type="component" value="Chromosome"/>
</dbReference>
<evidence type="ECO:0000313" key="2">
    <source>
        <dbReference type="EMBL" id="WQD78608.1"/>
    </source>
</evidence>
<proteinExistence type="predicted"/>
<gene>
    <name evidence="2" type="ORF">U0042_02560</name>
</gene>
<dbReference type="SUPFAM" id="SSF52343">
    <property type="entry name" value="Ferredoxin reductase-like, C-terminal NADP-linked domain"/>
    <property type="match status" value="1"/>
</dbReference>
<name>A0ABZ0WML9_9BURK</name>
<dbReference type="CDD" id="cd06221">
    <property type="entry name" value="sulfite_reductase_like"/>
    <property type="match status" value="1"/>
</dbReference>
<dbReference type="Pfam" id="PF10418">
    <property type="entry name" value="DHODB_Fe-S_bind"/>
    <property type="match status" value="1"/>
</dbReference>
<dbReference type="InterPro" id="IPR019480">
    <property type="entry name" value="Dihydroorotate_DH_Fe-S-bd"/>
</dbReference>
<evidence type="ECO:0000259" key="1">
    <source>
        <dbReference type="PROSITE" id="PS51384"/>
    </source>
</evidence>
<keyword evidence="3" id="KW-1185">Reference proteome</keyword>
<protein>
    <submittedName>
        <fullName evidence="2">FAD/NAD(P)-binding protein</fullName>
    </submittedName>
</protein>
<sequence length="296" mass="32104">MENDDVRVTSATLARASCDPCDAFDPFVPQEYRVAARRKELPDVVTLELEPLAGGRPAFAPGQFNMLYAFGVGEAAISMSGDSAAEGTFVHTIRDVGAVSHALAHLAAGATLGVRGPFGAGWPMQTAAGTDVVIAAGGLGLAPLRPAIYDILANRGRYGRVAILFGCRNPEGMLYRRELERWRQRFDISVEVIVDHADAHWFGHVGVMPSLIARAAFDPRDTTALVCGPEVMMRFTANALRDRGVPDTRIYLSMERNMKCAVGLCGHCQFGPTFVCKDGPVMRYDTIARYLAVREV</sequence>
<dbReference type="PROSITE" id="PS51384">
    <property type="entry name" value="FAD_FR"/>
    <property type="match status" value="1"/>
</dbReference>
<dbReference type="Gene3D" id="2.40.30.10">
    <property type="entry name" value="Translation factors"/>
    <property type="match status" value="1"/>
</dbReference>
<dbReference type="Pfam" id="PF00175">
    <property type="entry name" value="NAD_binding_1"/>
    <property type="match status" value="1"/>
</dbReference>
<dbReference type="InterPro" id="IPR050353">
    <property type="entry name" value="PyrK_electron_transfer"/>
</dbReference>
<dbReference type="PANTHER" id="PTHR43513:SF1">
    <property type="entry name" value="ANAEROBIC SULFITE REDUCTASE SUBUNIT B"/>
    <property type="match status" value="1"/>
</dbReference>
<accession>A0ABZ0WML9</accession>
<organism evidence="2 3">
    <name type="scientific">Paraburkholderia kururiensis</name>
    <dbReference type="NCBI Taxonomy" id="984307"/>
    <lineage>
        <taxon>Bacteria</taxon>
        <taxon>Pseudomonadati</taxon>
        <taxon>Pseudomonadota</taxon>
        <taxon>Betaproteobacteria</taxon>
        <taxon>Burkholderiales</taxon>
        <taxon>Burkholderiaceae</taxon>
        <taxon>Paraburkholderia</taxon>
    </lineage>
</organism>
<evidence type="ECO:0000313" key="3">
    <source>
        <dbReference type="Proteomes" id="UP001325479"/>
    </source>
</evidence>
<dbReference type="InterPro" id="IPR012165">
    <property type="entry name" value="Cyt_c3_hydrogenase_gsu"/>
</dbReference>
<dbReference type="PIRSF" id="PIRSF006816">
    <property type="entry name" value="Cyc3_hyd_g"/>
    <property type="match status" value="1"/>
</dbReference>
<dbReference type="InterPro" id="IPR017927">
    <property type="entry name" value="FAD-bd_FR_type"/>
</dbReference>
<feature type="domain" description="FAD-binding FR-type" evidence="1">
    <location>
        <begin position="27"/>
        <end position="124"/>
    </location>
</feature>